<keyword evidence="2" id="KW-0812">Transmembrane</keyword>
<dbReference type="PANTHER" id="PTHR42861">
    <property type="entry name" value="CALCIUM-TRANSPORTING ATPASE"/>
    <property type="match status" value="1"/>
</dbReference>
<dbReference type="AlphaFoldDB" id="A0A5J5CA14"/>
<dbReference type="OrthoDB" id="2929958at2759"/>
<evidence type="ECO:0008006" key="5">
    <source>
        <dbReference type="Google" id="ProtNLM"/>
    </source>
</evidence>
<dbReference type="InterPro" id="IPR001757">
    <property type="entry name" value="P_typ_ATPase"/>
</dbReference>
<feature type="transmembrane region" description="Helical" evidence="2">
    <location>
        <begin position="17"/>
        <end position="40"/>
    </location>
</feature>
<dbReference type="GO" id="GO:0016020">
    <property type="term" value="C:membrane"/>
    <property type="evidence" value="ECO:0007669"/>
    <property type="project" value="InterPro"/>
</dbReference>
<organism evidence="3 4">
    <name type="scientific">Nyssa sinensis</name>
    <dbReference type="NCBI Taxonomy" id="561372"/>
    <lineage>
        <taxon>Eukaryota</taxon>
        <taxon>Viridiplantae</taxon>
        <taxon>Streptophyta</taxon>
        <taxon>Embryophyta</taxon>
        <taxon>Tracheophyta</taxon>
        <taxon>Spermatophyta</taxon>
        <taxon>Magnoliopsida</taxon>
        <taxon>eudicotyledons</taxon>
        <taxon>Gunneridae</taxon>
        <taxon>Pentapetalae</taxon>
        <taxon>asterids</taxon>
        <taxon>Cornales</taxon>
        <taxon>Nyssaceae</taxon>
        <taxon>Nyssa</taxon>
    </lineage>
</organism>
<reference evidence="3 4" key="1">
    <citation type="submission" date="2019-09" db="EMBL/GenBank/DDBJ databases">
        <title>A chromosome-level genome assembly of the Chinese tupelo Nyssa sinensis.</title>
        <authorList>
            <person name="Yang X."/>
            <person name="Kang M."/>
            <person name="Yang Y."/>
            <person name="Xiong H."/>
            <person name="Wang M."/>
            <person name="Zhang Z."/>
            <person name="Wang Z."/>
            <person name="Wu H."/>
            <person name="Ma T."/>
            <person name="Liu J."/>
            <person name="Xi Z."/>
        </authorList>
    </citation>
    <scope>NUCLEOTIDE SEQUENCE [LARGE SCALE GENOMIC DNA]</scope>
    <source>
        <strain evidence="3">J267</strain>
        <tissue evidence="3">Leaf</tissue>
    </source>
</reference>
<evidence type="ECO:0000256" key="2">
    <source>
        <dbReference type="SAM" id="Phobius"/>
    </source>
</evidence>
<name>A0A5J5CA14_9ASTE</name>
<proteinExistence type="predicted"/>
<keyword evidence="1" id="KW-0460">Magnesium</keyword>
<sequence length="125" mass="13756">MSSVLISIFTVLPRYEIIFKTLFIVPSPSFLILVIVAMQLSEHEYKIVKILQEKKHVCGMTGDGVNDAPALKKADIGIAVADSTDATRNAAISASQHYQPSSHICYPMSKLVIFGEAWDSLFDVL</sequence>
<dbReference type="EMBL" id="CM018031">
    <property type="protein sequence ID" value="KAA8550441.1"/>
    <property type="molecule type" value="Genomic_DNA"/>
</dbReference>
<dbReference type="InterPro" id="IPR023214">
    <property type="entry name" value="HAD_sf"/>
</dbReference>
<gene>
    <name evidence="3" type="ORF">F0562_002125</name>
</gene>
<keyword evidence="4" id="KW-1185">Reference proteome</keyword>
<evidence type="ECO:0000256" key="1">
    <source>
        <dbReference type="ARBA" id="ARBA00022842"/>
    </source>
</evidence>
<evidence type="ECO:0000313" key="3">
    <source>
        <dbReference type="EMBL" id="KAA8550441.1"/>
    </source>
</evidence>
<accession>A0A5J5CA14</accession>
<dbReference type="InterPro" id="IPR036412">
    <property type="entry name" value="HAD-like_sf"/>
</dbReference>
<dbReference type="Gene3D" id="3.40.50.1000">
    <property type="entry name" value="HAD superfamily/HAD-like"/>
    <property type="match status" value="1"/>
</dbReference>
<protein>
    <recommendedName>
        <fullName evidence="5">Cation-transporting P-type ATPase C-terminal domain-containing protein</fullName>
    </recommendedName>
</protein>
<dbReference type="GO" id="GO:0016887">
    <property type="term" value="F:ATP hydrolysis activity"/>
    <property type="evidence" value="ECO:0007669"/>
    <property type="project" value="InterPro"/>
</dbReference>
<keyword evidence="2" id="KW-0472">Membrane</keyword>
<keyword evidence="2" id="KW-1133">Transmembrane helix</keyword>
<evidence type="ECO:0000313" key="4">
    <source>
        <dbReference type="Proteomes" id="UP000325577"/>
    </source>
</evidence>
<dbReference type="Proteomes" id="UP000325577">
    <property type="component" value="Linkage Group LG0"/>
</dbReference>
<dbReference type="GO" id="GO:0005524">
    <property type="term" value="F:ATP binding"/>
    <property type="evidence" value="ECO:0007669"/>
    <property type="project" value="InterPro"/>
</dbReference>
<dbReference type="SUPFAM" id="SSF56784">
    <property type="entry name" value="HAD-like"/>
    <property type="match status" value="1"/>
</dbReference>
<dbReference type="PRINTS" id="PR00120">
    <property type="entry name" value="HATPASE"/>
</dbReference>